<evidence type="ECO:0000256" key="4">
    <source>
        <dbReference type="ARBA" id="ARBA00022884"/>
    </source>
</evidence>
<dbReference type="HAMAP" id="MF_00945_B">
    <property type="entry name" value="NusA_B"/>
    <property type="match status" value="1"/>
</dbReference>
<dbReference type="InterPro" id="IPR010213">
    <property type="entry name" value="TF_NusA"/>
</dbReference>
<evidence type="ECO:0000259" key="10">
    <source>
        <dbReference type="SMART" id="SM00322"/>
    </source>
</evidence>
<dbReference type="NCBIfam" id="TIGR01953">
    <property type="entry name" value="NusA"/>
    <property type="match status" value="1"/>
</dbReference>
<dbReference type="SMART" id="SM00316">
    <property type="entry name" value="S1"/>
    <property type="match status" value="1"/>
</dbReference>
<name>A0A3Q9BM66_9LACT</name>
<dbReference type="FunFam" id="2.40.50.140:FF:000058">
    <property type="entry name" value="Transcription termination/antitermination protein NusA"/>
    <property type="match status" value="1"/>
</dbReference>
<dbReference type="PROSITE" id="PS50084">
    <property type="entry name" value="KH_TYPE_1"/>
    <property type="match status" value="1"/>
</dbReference>
<dbReference type="Pfam" id="PF13184">
    <property type="entry name" value="KH_NusA_1st"/>
    <property type="match status" value="1"/>
</dbReference>
<proteinExistence type="inferred from homology"/>
<dbReference type="GO" id="GO:0005829">
    <property type="term" value="C:cytosol"/>
    <property type="evidence" value="ECO:0007669"/>
    <property type="project" value="TreeGrafter"/>
</dbReference>
<dbReference type="Proteomes" id="UP000273326">
    <property type="component" value="Chromosome"/>
</dbReference>
<dbReference type="CDD" id="cd04455">
    <property type="entry name" value="S1_NusA"/>
    <property type="match status" value="1"/>
</dbReference>
<dbReference type="GO" id="GO:0003700">
    <property type="term" value="F:DNA-binding transcription factor activity"/>
    <property type="evidence" value="ECO:0007669"/>
    <property type="project" value="InterPro"/>
</dbReference>
<evidence type="ECO:0000256" key="8">
    <source>
        <dbReference type="SAM" id="MobiDB-lite"/>
    </source>
</evidence>
<evidence type="ECO:0000313" key="11">
    <source>
        <dbReference type="EMBL" id="AZP05432.1"/>
    </source>
</evidence>
<evidence type="ECO:0000256" key="7">
    <source>
        <dbReference type="HAMAP-Rule" id="MF_00945"/>
    </source>
</evidence>
<feature type="compositionally biased region" description="Acidic residues" evidence="8">
    <location>
        <begin position="415"/>
        <end position="433"/>
    </location>
</feature>
<dbReference type="InterPro" id="IPR003029">
    <property type="entry name" value="S1_domain"/>
</dbReference>
<dbReference type="PANTHER" id="PTHR22648">
    <property type="entry name" value="TRANSCRIPTION TERMINATION FACTOR NUSA"/>
    <property type="match status" value="1"/>
</dbReference>
<feature type="region of interest" description="Disordered" evidence="8">
    <location>
        <begin position="412"/>
        <end position="433"/>
    </location>
</feature>
<dbReference type="CDD" id="cd02134">
    <property type="entry name" value="KH-II_NusA_rpt1"/>
    <property type="match status" value="1"/>
</dbReference>
<comment type="subcellular location">
    <subcellularLocation>
        <location evidence="7">Cytoplasm</location>
    </subcellularLocation>
</comment>
<dbReference type="EMBL" id="CP034465">
    <property type="protein sequence ID" value="AZP05432.1"/>
    <property type="molecule type" value="Genomic_DNA"/>
</dbReference>
<comment type="similarity">
    <text evidence="7">Belongs to the NusA family.</text>
</comment>
<dbReference type="FunFam" id="3.30.300.20:FF:000002">
    <property type="entry name" value="Transcription termination/antitermination protein NusA"/>
    <property type="match status" value="1"/>
</dbReference>
<evidence type="ECO:0000256" key="6">
    <source>
        <dbReference type="ARBA" id="ARBA00023163"/>
    </source>
</evidence>
<dbReference type="PANTHER" id="PTHR22648:SF0">
    <property type="entry name" value="TRANSCRIPTION TERMINATION_ANTITERMINATION PROTEIN NUSA"/>
    <property type="match status" value="1"/>
</dbReference>
<dbReference type="FunFam" id="3.30.300.20:FF:000005">
    <property type="entry name" value="Transcription termination/antitermination protein NusA"/>
    <property type="match status" value="1"/>
</dbReference>
<dbReference type="InterPro" id="IPR036555">
    <property type="entry name" value="NusA_N_sf"/>
</dbReference>
<keyword evidence="5 7" id="KW-0805">Transcription regulation</keyword>
<dbReference type="SMART" id="SM00322">
    <property type="entry name" value="KH"/>
    <property type="match status" value="2"/>
</dbReference>
<dbReference type="SUPFAM" id="SSF69705">
    <property type="entry name" value="Transcription factor NusA, N-terminal domain"/>
    <property type="match status" value="1"/>
</dbReference>
<keyword evidence="4 7" id="KW-0694">RNA-binding</keyword>
<dbReference type="InterPro" id="IPR015946">
    <property type="entry name" value="KH_dom-like_a/b"/>
</dbReference>
<dbReference type="InterPro" id="IPR013735">
    <property type="entry name" value="TF_NusA_N"/>
</dbReference>
<feature type="domain" description="K Homology" evidence="10">
    <location>
        <begin position="229"/>
        <end position="292"/>
    </location>
</feature>
<dbReference type="Gene3D" id="3.30.1480.10">
    <property type="entry name" value="NusA, N-terminal domain"/>
    <property type="match status" value="1"/>
</dbReference>
<dbReference type="GO" id="GO:0031564">
    <property type="term" value="P:transcription antitermination"/>
    <property type="evidence" value="ECO:0007669"/>
    <property type="project" value="UniProtKB-UniRule"/>
</dbReference>
<dbReference type="AlphaFoldDB" id="A0A3Q9BM66"/>
<keyword evidence="2 7" id="KW-0963">Cytoplasm</keyword>
<protein>
    <recommendedName>
        <fullName evidence="7">Transcription termination/antitermination protein NusA</fullName>
    </recommendedName>
</protein>
<dbReference type="InterPro" id="IPR058582">
    <property type="entry name" value="KH_NusA_2nd"/>
</dbReference>
<accession>A0A3Q9BM66</accession>
<dbReference type="InterPro" id="IPR009019">
    <property type="entry name" value="KH_sf_prok-type"/>
</dbReference>
<gene>
    <name evidence="7 11" type="primary">nusA</name>
    <name evidence="11" type="ORF">EJN90_12675</name>
</gene>
<dbReference type="OrthoDB" id="9807233at2"/>
<dbReference type="FunFam" id="3.30.1480.10:FF:000002">
    <property type="entry name" value="Transcription termination/antitermination protein NusA"/>
    <property type="match status" value="1"/>
</dbReference>
<dbReference type="InterPro" id="IPR025249">
    <property type="entry name" value="TF_NusA_KH_1st"/>
</dbReference>
<reference evidence="12" key="1">
    <citation type="submission" date="2018-12" db="EMBL/GenBank/DDBJ databases">
        <title>Complete genome sequencing of Jeotgalibaca sp. H21T32.</title>
        <authorList>
            <person name="Bae J.-W."/>
            <person name="Lee S.-Y."/>
        </authorList>
    </citation>
    <scope>NUCLEOTIDE SEQUENCE [LARGE SCALE GENOMIC DNA]</scope>
    <source>
        <strain evidence="12">H21T32</strain>
    </source>
</reference>
<dbReference type="Gene3D" id="3.30.300.20">
    <property type="match status" value="2"/>
</dbReference>
<evidence type="ECO:0000256" key="5">
    <source>
        <dbReference type="ARBA" id="ARBA00023015"/>
    </source>
</evidence>
<dbReference type="RefSeq" id="WP_126111827.1">
    <property type="nucleotide sequence ID" value="NZ_CP034465.1"/>
</dbReference>
<dbReference type="CDD" id="cd22529">
    <property type="entry name" value="KH-II_NusA_rpt2"/>
    <property type="match status" value="1"/>
</dbReference>
<dbReference type="GO" id="GO:0006353">
    <property type="term" value="P:DNA-templated transcription termination"/>
    <property type="evidence" value="ECO:0007669"/>
    <property type="project" value="UniProtKB-UniRule"/>
</dbReference>
<feature type="domain" description="S1 motif" evidence="9">
    <location>
        <begin position="133"/>
        <end position="199"/>
    </location>
</feature>
<dbReference type="Pfam" id="PF00575">
    <property type="entry name" value="S1"/>
    <property type="match status" value="1"/>
</dbReference>
<dbReference type="InterPro" id="IPR004087">
    <property type="entry name" value="KH_dom"/>
</dbReference>
<dbReference type="Gene3D" id="2.40.50.140">
    <property type="entry name" value="Nucleic acid-binding proteins"/>
    <property type="match status" value="1"/>
</dbReference>
<comment type="function">
    <text evidence="7">Participates in both transcription termination and antitermination.</text>
</comment>
<evidence type="ECO:0000313" key="12">
    <source>
        <dbReference type="Proteomes" id="UP000273326"/>
    </source>
</evidence>
<evidence type="ECO:0000256" key="1">
    <source>
        <dbReference type="ARBA" id="ARBA00022472"/>
    </source>
</evidence>
<dbReference type="Pfam" id="PF08529">
    <property type="entry name" value="NusA_N"/>
    <property type="match status" value="1"/>
</dbReference>
<dbReference type="KEGG" id="jeh:EJN90_12675"/>
<feature type="domain" description="K Homology" evidence="10">
    <location>
        <begin position="300"/>
        <end position="382"/>
    </location>
</feature>
<keyword evidence="12" id="KW-1185">Reference proteome</keyword>
<dbReference type="SUPFAM" id="SSF54814">
    <property type="entry name" value="Prokaryotic type KH domain (KH-domain type II)"/>
    <property type="match status" value="2"/>
</dbReference>
<dbReference type="InterPro" id="IPR030842">
    <property type="entry name" value="TF_NusA_bacterial"/>
</dbReference>
<organism evidence="11 12">
    <name type="scientific">Jeotgalibaca ciconiae</name>
    <dbReference type="NCBI Taxonomy" id="2496265"/>
    <lineage>
        <taxon>Bacteria</taxon>
        <taxon>Bacillati</taxon>
        <taxon>Bacillota</taxon>
        <taxon>Bacilli</taxon>
        <taxon>Lactobacillales</taxon>
        <taxon>Carnobacteriaceae</taxon>
        <taxon>Jeotgalibaca</taxon>
    </lineage>
</organism>
<dbReference type="SUPFAM" id="SSF50249">
    <property type="entry name" value="Nucleic acid-binding proteins"/>
    <property type="match status" value="1"/>
</dbReference>
<keyword evidence="3 7" id="KW-0889">Transcription antitermination</keyword>
<keyword evidence="1 7" id="KW-0806">Transcription termination</keyword>
<dbReference type="InterPro" id="IPR012340">
    <property type="entry name" value="NA-bd_OB-fold"/>
</dbReference>
<dbReference type="GO" id="GO:0003723">
    <property type="term" value="F:RNA binding"/>
    <property type="evidence" value="ECO:0007669"/>
    <property type="project" value="UniProtKB-UniRule"/>
</dbReference>
<evidence type="ECO:0000259" key="9">
    <source>
        <dbReference type="SMART" id="SM00316"/>
    </source>
</evidence>
<dbReference type="Pfam" id="PF26594">
    <property type="entry name" value="KH_NusA_2nd"/>
    <property type="match status" value="1"/>
</dbReference>
<comment type="subunit">
    <text evidence="7">Monomer. Binds directly to the core enzyme of the DNA-dependent RNA polymerase and to nascent RNA.</text>
</comment>
<evidence type="ECO:0000256" key="3">
    <source>
        <dbReference type="ARBA" id="ARBA00022814"/>
    </source>
</evidence>
<evidence type="ECO:0000256" key="2">
    <source>
        <dbReference type="ARBA" id="ARBA00022490"/>
    </source>
</evidence>
<sequence>MNKDMLSALDILEKDKGISKEIVVSALEAALVSAYKRNYGQAQNVEVEFNDKTGDIHVYSVKEVVDMVFDSTLEVSIEEALEINKGYEIGDKIRFEVTPRDFGRIAAQTAKQVIMQRIREAERSIIYDEFIAYENDILNGVVERQDSRYIYVNLGKIEAVLSKQEQIPGEEFQPHDRIKVYVTKVENTSKGPQIFVSRSHPDLLKRLFEQEVPEIYDGVVEIVSIAREAGDRSKIAVRSRDINVDPVGTCVGPRGQRVQAIVNELKGENMDIVKWDEDPSQYIANALNPAQVIQVDFEPEHGSCTVVVPDYQLSLAIGKRGQNARLAAKLTGYKIDIKSETDYSELMQKNEQVDEIYEVAATDEFADDDAQITEEFVQDIEDLDPIDDSEQIQLQDEIDEDILDPDEAENRIAEVELDPEEDYEELLDNSIDE</sequence>
<keyword evidence="6 7" id="KW-0804">Transcription</keyword>